<sequence>MILVTGATGQLGAKAIDHLLTKGVKAADIAAFVRDAAKAQRLTEKGIQVRVGDYTDYDSLVNAFTGVDKLLLVSSNDREAVENRTAHHINVIKAAQQANIKHIVYTSFVRKPTFAETAIASFQHAHVESEQFLKNSGLAYTILQNGIYLEMIPVFVGGNVAQTGVILFPAQSGKASWVLRDELAEATAHVLTTKGHEQKIYPLTNTESVSFDKIATDLSATLGKDIQYISPPVDEFESILKKAGVPDLYIGMFMMWAVAQAQDALNVEDTTLATFLGRKPTSVKQFINTIYG</sequence>
<protein>
    <submittedName>
        <fullName evidence="2">NAD(P)H dehydrogenase (Quinone)</fullName>
    </submittedName>
</protein>
<dbReference type="OrthoDB" id="9780595at2"/>
<evidence type="ECO:0000259" key="1">
    <source>
        <dbReference type="Pfam" id="PF05368"/>
    </source>
</evidence>
<dbReference type="InterPro" id="IPR052718">
    <property type="entry name" value="NmrA-type_oxidoreductase"/>
</dbReference>
<dbReference type="InterPro" id="IPR036291">
    <property type="entry name" value="NAD(P)-bd_dom_sf"/>
</dbReference>
<gene>
    <name evidence="2" type="ORF">SAMN05216167_1374</name>
</gene>
<dbReference type="Gene3D" id="3.90.25.10">
    <property type="entry name" value="UDP-galactose 4-epimerase, domain 1"/>
    <property type="match status" value="1"/>
</dbReference>
<dbReference type="AlphaFoldDB" id="A0A1I2H284"/>
<keyword evidence="3" id="KW-1185">Reference proteome</keyword>
<dbReference type="CDD" id="cd05269">
    <property type="entry name" value="TMR_SDR_a"/>
    <property type="match status" value="1"/>
</dbReference>
<evidence type="ECO:0000313" key="2">
    <source>
        <dbReference type="EMBL" id="SFF23087.1"/>
    </source>
</evidence>
<dbReference type="PANTHER" id="PTHR47129">
    <property type="entry name" value="QUINONE OXIDOREDUCTASE 2"/>
    <property type="match status" value="1"/>
</dbReference>
<reference evidence="2 3" key="1">
    <citation type="submission" date="2016-10" db="EMBL/GenBank/DDBJ databases">
        <authorList>
            <person name="de Groot N.N."/>
        </authorList>
    </citation>
    <scope>NUCLEOTIDE SEQUENCE [LARGE SCALE GENOMIC DNA]</scope>
    <source>
        <strain evidence="2 3">DSM 26130</strain>
    </source>
</reference>
<dbReference type="Gene3D" id="3.40.50.720">
    <property type="entry name" value="NAD(P)-binding Rossmann-like Domain"/>
    <property type="match status" value="1"/>
</dbReference>
<accession>A0A1I2H284</accession>
<proteinExistence type="predicted"/>
<name>A0A1I2H284_9BACT</name>
<dbReference type="PANTHER" id="PTHR47129:SF1">
    <property type="entry name" value="NMRA-LIKE DOMAIN-CONTAINING PROTEIN"/>
    <property type="match status" value="1"/>
</dbReference>
<dbReference type="STRING" id="662367.SAMN05216167_1374"/>
<feature type="domain" description="NmrA-like" evidence="1">
    <location>
        <begin position="2"/>
        <end position="253"/>
    </location>
</feature>
<dbReference type="EMBL" id="FOLQ01000037">
    <property type="protein sequence ID" value="SFF23087.1"/>
    <property type="molecule type" value="Genomic_DNA"/>
</dbReference>
<dbReference type="SUPFAM" id="SSF51735">
    <property type="entry name" value="NAD(P)-binding Rossmann-fold domains"/>
    <property type="match status" value="1"/>
</dbReference>
<dbReference type="Proteomes" id="UP000198598">
    <property type="component" value="Unassembled WGS sequence"/>
</dbReference>
<dbReference type="InterPro" id="IPR008030">
    <property type="entry name" value="NmrA-like"/>
</dbReference>
<dbReference type="RefSeq" id="WP_093834652.1">
    <property type="nucleotide sequence ID" value="NZ_FOLQ01000037.1"/>
</dbReference>
<organism evidence="2 3">
    <name type="scientific">Spirosoma endophyticum</name>
    <dbReference type="NCBI Taxonomy" id="662367"/>
    <lineage>
        <taxon>Bacteria</taxon>
        <taxon>Pseudomonadati</taxon>
        <taxon>Bacteroidota</taxon>
        <taxon>Cytophagia</taxon>
        <taxon>Cytophagales</taxon>
        <taxon>Cytophagaceae</taxon>
        <taxon>Spirosoma</taxon>
    </lineage>
</organism>
<evidence type="ECO:0000313" key="3">
    <source>
        <dbReference type="Proteomes" id="UP000198598"/>
    </source>
</evidence>
<dbReference type="Pfam" id="PF05368">
    <property type="entry name" value="NmrA"/>
    <property type="match status" value="1"/>
</dbReference>